<evidence type="ECO:0000313" key="3">
    <source>
        <dbReference type="Proteomes" id="UP000199021"/>
    </source>
</evidence>
<dbReference type="EMBL" id="FOFB01000006">
    <property type="protein sequence ID" value="SEQ16941.1"/>
    <property type="molecule type" value="Genomic_DNA"/>
</dbReference>
<reference evidence="3" key="1">
    <citation type="submission" date="2016-10" db="EMBL/GenBank/DDBJ databases">
        <authorList>
            <person name="Varghese N."/>
            <person name="Submissions S."/>
        </authorList>
    </citation>
    <scope>NUCLEOTIDE SEQUENCE [LARGE SCALE GENOMIC DNA]</scope>
    <source>
        <strain evidence="3">DSM 24740</strain>
    </source>
</reference>
<evidence type="ECO:0008006" key="4">
    <source>
        <dbReference type="Google" id="ProtNLM"/>
    </source>
</evidence>
<accession>A0A1H9DU70</accession>
<sequence>MVKRSREPTIFLRLCKLILAIFVVQTLSAQTCCSGGVPLAGNLGLPAGEAGQLQVGISYDLNRLRSLFTGSEALNDGSRIRNTQTILLESSYAINDRWSIDILLPYIRQERVINRGNTATDVTNGLGDAVALLRYQWIQPDFGRRWQWASGAGIKFPNGAADRENEFGFTYNADLQPGSKAWDLILWNRLSHQLASRPSLSIFLTAVHRRRGINDDYLAFNNPVTMVRQAQTYQFGTETQLTLGLSDQLLFFDRLINPGLSLLFRHAEGDRTNGEITPSTGGDFLFLQPSIGLTISASLSWQLAADLPVYTKVTGTQVAPTLRLNTGFLYHLSTKQ</sequence>
<proteinExistence type="predicted"/>
<feature type="chain" id="PRO_5011537228" description="MetA-pathway of phenol degradation" evidence="1">
    <location>
        <begin position="30"/>
        <end position="336"/>
    </location>
</feature>
<keyword evidence="1" id="KW-0732">Signal</keyword>
<evidence type="ECO:0000313" key="2">
    <source>
        <dbReference type="EMBL" id="SEQ16941.1"/>
    </source>
</evidence>
<organism evidence="2 3">
    <name type="scientific">Neolewinella agarilytica</name>
    <dbReference type="NCBI Taxonomy" id="478744"/>
    <lineage>
        <taxon>Bacteria</taxon>
        <taxon>Pseudomonadati</taxon>
        <taxon>Bacteroidota</taxon>
        <taxon>Saprospiria</taxon>
        <taxon>Saprospirales</taxon>
        <taxon>Lewinellaceae</taxon>
        <taxon>Neolewinella</taxon>
    </lineage>
</organism>
<evidence type="ECO:0000256" key="1">
    <source>
        <dbReference type="SAM" id="SignalP"/>
    </source>
</evidence>
<name>A0A1H9DU70_9BACT</name>
<dbReference type="STRING" id="478744.SAMN05444359_106133"/>
<protein>
    <recommendedName>
        <fullName evidence="4">MetA-pathway of phenol degradation</fullName>
    </recommendedName>
</protein>
<dbReference type="Proteomes" id="UP000199021">
    <property type="component" value="Unassembled WGS sequence"/>
</dbReference>
<dbReference type="InParanoid" id="A0A1H9DU70"/>
<dbReference type="AlphaFoldDB" id="A0A1H9DU70"/>
<feature type="signal peptide" evidence="1">
    <location>
        <begin position="1"/>
        <end position="29"/>
    </location>
</feature>
<gene>
    <name evidence="2" type="ORF">SAMN05444359_106133</name>
</gene>
<keyword evidence="3" id="KW-1185">Reference proteome</keyword>